<dbReference type="InterPro" id="IPR051010">
    <property type="entry name" value="BCAA_transport"/>
</dbReference>
<evidence type="ECO:0000259" key="3">
    <source>
        <dbReference type="Pfam" id="PF13458"/>
    </source>
</evidence>
<protein>
    <submittedName>
        <fullName evidence="4">ABC transporter substrate-binding protein</fullName>
    </submittedName>
</protein>
<comment type="caution">
    <text evidence="4">The sequence shown here is derived from an EMBL/GenBank/DDBJ whole genome shotgun (WGS) entry which is preliminary data.</text>
</comment>
<dbReference type="SUPFAM" id="SSF53822">
    <property type="entry name" value="Periplasmic binding protein-like I"/>
    <property type="match status" value="1"/>
</dbReference>
<evidence type="ECO:0000313" key="5">
    <source>
        <dbReference type="Proteomes" id="UP000824134"/>
    </source>
</evidence>
<dbReference type="PANTHER" id="PTHR30483">
    <property type="entry name" value="LEUCINE-SPECIFIC-BINDING PROTEIN"/>
    <property type="match status" value="1"/>
</dbReference>
<dbReference type="InterPro" id="IPR028082">
    <property type="entry name" value="Peripla_BP_I"/>
</dbReference>
<dbReference type="Gene3D" id="3.40.50.2300">
    <property type="match status" value="1"/>
</dbReference>
<evidence type="ECO:0000256" key="2">
    <source>
        <dbReference type="ARBA" id="ARBA00022729"/>
    </source>
</evidence>
<feature type="domain" description="Leucine-binding protein" evidence="3">
    <location>
        <begin position="74"/>
        <end position="375"/>
    </location>
</feature>
<dbReference type="Pfam" id="PF13458">
    <property type="entry name" value="Peripla_BP_6"/>
    <property type="match status" value="1"/>
</dbReference>
<reference evidence="4" key="1">
    <citation type="journal article" date="2021" name="PeerJ">
        <title>Extensive microbial diversity within the chicken gut microbiome revealed by metagenomics and culture.</title>
        <authorList>
            <person name="Gilroy R."/>
            <person name="Ravi A."/>
            <person name="Getino M."/>
            <person name="Pursley I."/>
            <person name="Horton D.L."/>
            <person name="Alikhan N.F."/>
            <person name="Baker D."/>
            <person name="Gharbi K."/>
            <person name="Hall N."/>
            <person name="Watson M."/>
            <person name="Adriaenssens E.M."/>
            <person name="Foster-Nyarko E."/>
            <person name="Jarju S."/>
            <person name="Secka A."/>
            <person name="Antonio M."/>
            <person name="Oren A."/>
            <person name="Chaudhuri R.R."/>
            <person name="La Ragione R."/>
            <person name="Hildebrand F."/>
            <person name="Pallen M.J."/>
        </authorList>
    </citation>
    <scope>NUCLEOTIDE SEQUENCE</scope>
    <source>
        <strain evidence="4">ChiHjej12B11-9195</strain>
    </source>
</reference>
<organism evidence="4 5">
    <name type="scientific">Candidatus Rothia avicola</name>
    <dbReference type="NCBI Taxonomy" id="2840478"/>
    <lineage>
        <taxon>Bacteria</taxon>
        <taxon>Bacillati</taxon>
        <taxon>Actinomycetota</taxon>
        <taxon>Actinomycetes</taxon>
        <taxon>Micrococcales</taxon>
        <taxon>Micrococcaceae</taxon>
        <taxon>Rothia</taxon>
    </lineage>
</organism>
<comment type="similarity">
    <text evidence="1">Belongs to the leucine-binding protein family.</text>
</comment>
<dbReference type="Proteomes" id="UP000824134">
    <property type="component" value="Unassembled WGS sequence"/>
</dbReference>
<sequence length="421" mass="43999">MKSKIATVGAPLAVIALIVALVLVAIFQTKAQEQDHAVAVTVPVELKAGGSVKGGSIGLLITVGNENAEGSEWNQAAAGAQVAVERFNRSGADITLVTEDDRGTASGAVAAVRSMADQNVSGIIVATRGEHLKEAVYLAQQLDIPLIFPYHSLDAEGTWSFQADDQSMKNLMTVHSAGQRLIRVDQENFGGVEYAADQVVNVTADTDTEQLARDLSQQVKDSKVPVAIAINADPYLQARIVRSLQDLGVDAELILDPGATSPAFGSSYLSGDVKRSTINAVSIGYNSGDAVALQSDGEGRSMSAYLQMVKIMSDSSNATSPLGDQPFSAVAGAADSRSHDSLVALVRAMERSPSNKAKDVKETLQGLKLSPADGITSGSVDFSSQHVVQAKPILLAASIGNLDMRGSLPSATVGVQWFPQA</sequence>
<dbReference type="AlphaFoldDB" id="A0A9D1ZQX0"/>
<evidence type="ECO:0000313" key="4">
    <source>
        <dbReference type="EMBL" id="HIY94205.1"/>
    </source>
</evidence>
<evidence type="ECO:0000256" key="1">
    <source>
        <dbReference type="ARBA" id="ARBA00010062"/>
    </source>
</evidence>
<accession>A0A9D1ZQX0</accession>
<gene>
    <name evidence="4" type="ORF">H9821_00870</name>
</gene>
<dbReference type="InterPro" id="IPR028081">
    <property type="entry name" value="Leu-bd"/>
</dbReference>
<proteinExistence type="inferred from homology"/>
<keyword evidence="2" id="KW-0732">Signal</keyword>
<name>A0A9D1ZQX0_9MICC</name>
<dbReference type="EMBL" id="DXCN01000010">
    <property type="protein sequence ID" value="HIY94205.1"/>
    <property type="molecule type" value="Genomic_DNA"/>
</dbReference>
<dbReference type="PANTHER" id="PTHR30483:SF6">
    <property type="entry name" value="PERIPLASMIC BINDING PROTEIN OF ABC TRANSPORTER FOR NATURAL AMINO ACIDS"/>
    <property type="match status" value="1"/>
</dbReference>
<reference evidence="4" key="2">
    <citation type="submission" date="2021-04" db="EMBL/GenBank/DDBJ databases">
        <authorList>
            <person name="Gilroy R."/>
        </authorList>
    </citation>
    <scope>NUCLEOTIDE SEQUENCE</scope>
    <source>
        <strain evidence="4">ChiHjej12B11-9195</strain>
    </source>
</reference>